<protein>
    <submittedName>
        <fullName evidence="8">Tyrosine-type recombinase/integrase</fullName>
    </submittedName>
</protein>
<evidence type="ECO:0000256" key="4">
    <source>
        <dbReference type="ARBA" id="ARBA00023172"/>
    </source>
</evidence>
<evidence type="ECO:0000313" key="8">
    <source>
        <dbReference type="EMBL" id="ELR5217693.1"/>
    </source>
</evidence>
<dbReference type="Pfam" id="PF13356">
    <property type="entry name" value="Arm-DNA-bind_3"/>
    <property type="match status" value="1"/>
</dbReference>
<gene>
    <name evidence="9" type="ORF">M0K77_002198</name>
    <name evidence="8" type="ORF">M0K77_RS10990</name>
</gene>
<dbReference type="CDD" id="cd00801">
    <property type="entry name" value="INT_P4_C"/>
    <property type="match status" value="1"/>
</dbReference>
<keyword evidence="2" id="KW-0229">DNA integration</keyword>
<dbReference type="PANTHER" id="PTHR30629">
    <property type="entry name" value="PROPHAGE INTEGRASE"/>
    <property type="match status" value="1"/>
</dbReference>
<evidence type="ECO:0000256" key="5">
    <source>
        <dbReference type="PROSITE-ProRule" id="PRU01248"/>
    </source>
</evidence>
<dbReference type="AlphaFoldDB" id="A0AAD2VT85"/>
<keyword evidence="4" id="KW-0233">DNA recombination</keyword>
<dbReference type="InterPro" id="IPR025166">
    <property type="entry name" value="Integrase_DNA_bind_dom"/>
</dbReference>
<dbReference type="Gene3D" id="1.10.443.10">
    <property type="entry name" value="Intergrase catalytic core"/>
    <property type="match status" value="1"/>
</dbReference>
<dbReference type="EMBL" id="ABEXCJ050000003">
    <property type="protein sequence ID" value="EMR4589880.1"/>
    <property type="molecule type" value="Genomic_DNA"/>
</dbReference>
<dbReference type="EMBL" id="ABEXCJ040000003">
    <property type="protein sequence ID" value="ELR5217693.1"/>
    <property type="molecule type" value="Genomic_DNA"/>
</dbReference>
<proteinExistence type="inferred from homology"/>
<dbReference type="Gene3D" id="1.10.150.130">
    <property type="match status" value="1"/>
</dbReference>
<dbReference type="PANTHER" id="PTHR30629:SF2">
    <property type="entry name" value="PROPHAGE INTEGRASE INTS-RELATED"/>
    <property type="match status" value="1"/>
</dbReference>
<evidence type="ECO:0000256" key="1">
    <source>
        <dbReference type="ARBA" id="ARBA00008857"/>
    </source>
</evidence>
<organism evidence="8">
    <name type="scientific">Providencia rettgeri</name>
    <dbReference type="NCBI Taxonomy" id="587"/>
    <lineage>
        <taxon>Bacteria</taxon>
        <taxon>Pseudomonadati</taxon>
        <taxon>Pseudomonadota</taxon>
        <taxon>Gammaproteobacteria</taxon>
        <taxon>Enterobacterales</taxon>
        <taxon>Morganellaceae</taxon>
        <taxon>Providencia</taxon>
    </lineage>
</organism>
<comment type="caution">
    <text evidence="8">The sequence shown here is derived from an EMBL/GenBank/DDBJ whole genome shotgun (WGS) entry which is preliminary data.</text>
</comment>
<feature type="domain" description="Core-binding (CB)" evidence="7">
    <location>
        <begin position="98"/>
        <end position="179"/>
    </location>
</feature>
<dbReference type="InterPro" id="IPR010998">
    <property type="entry name" value="Integrase_recombinase_N"/>
</dbReference>
<evidence type="ECO:0000259" key="7">
    <source>
        <dbReference type="PROSITE" id="PS51900"/>
    </source>
</evidence>
<dbReference type="InterPro" id="IPR038488">
    <property type="entry name" value="Integrase_DNA-bd_sf"/>
</dbReference>
<evidence type="ECO:0000313" key="9">
    <source>
        <dbReference type="EMBL" id="EMR4589880.1"/>
    </source>
</evidence>
<dbReference type="Pfam" id="PF22022">
    <property type="entry name" value="Phage_int_M"/>
    <property type="match status" value="1"/>
</dbReference>
<dbReference type="InterPro" id="IPR002104">
    <property type="entry name" value="Integrase_catalytic"/>
</dbReference>
<dbReference type="InterPro" id="IPR011010">
    <property type="entry name" value="DNA_brk_join_enz"/>
</dbReference>
<evidence type="ECO:0000259" key="6">
    <source>
        <dbReference type="PROSITE" id="PS51898"/>
    </source>
</evidence>
<reference evidence="8" key="1">
    <citation type="submission" date="2023-10" db="EMBL/GenBank/DDBJ databases">
        <authorList>
            <consortium name="Clinical and Environmental Microbiology Branch: Whole genome sequencing antimicrobial resistance pathogens in the healthcare setting"/>
        </authorList>
    </citation>
    <scope>NUCLEOTIDE SEQUENCE</scope>
    <source>
        <strain evidence="8">2020QW-00022</strain>
    </source>
</reference>
<feature type="domain" description="Tyr recombinase" evidence="6">
    <location>
        <begin position="202"/>
        <end position="379"/>
    </location>
</feature>
<accession>A0AAD2VT85</accession>
<evidence type="ECO:0000256" key="2">
    <source>
        <dbReference type="ARBA" id="ARBA00022908"/>
    </source>
</evidence>
<dbReference type="PROSITE" id="PS51900">
    <property type="entry name" value="CB"/>
    <property type="match status" value="1"/>
</dbReference>
<dbReference type="GO" id="GO:0006310">
    <property type="term" value="P:DNA recombination"/>
    <property type="evidence" value="ECO:0007669"/>
    <property type="project" value="UniProtKB-KW"/>
</dbReference>
<dbReference type="InterPro" id="IPR053876">
    <property type="entry name" value="Phage_int_M"/>
</dbReference>
<sequence>MLLTDIQIRKAKPKDKAYTLNDGNGLSLLIEPNGSKGWRFRYRFAGKPKMISFGVYGQISLADARRKRDEAKKQLSDGIDPSDARKLEKITQKYAAENTFKAVAMEWHASKCSTWSKGYASEILRCFENDVFPFIGSRPIDQLAPLELLAVLQKIEKRGALEQASKIRRRCGEVFRYAVITGRAKYNPAPDLSGAMNKPETKHFPFLQESEIPDFVKALNNYQGSKITKYATQLLMLTGVRTVELRFAEWSEFDFENALWEIPKERMKKRRPHLVPLSPQVLEILDKLKVISGNYSLLFPGRNDARIPISDASINKVIAKIGYKGRLTGHGFRHMMSTILHEKGFDSAWIELQLAHVDKNSIRGIYNHALYLENRKNMLKWYSSNMMR</sequence>
<keyword evidence="3 5" id="KW-0238">DNA-binding</keyword>
<dbReference type="GO" id="GO:0003677">
    <property type="term" value="F:DNA binding"/>
    <property type="evidence" value="ECO:0007669"/>
    <property type="project" value="UniProtKB-UniRule"/>
</dbReference>
<dbReference type="InterPro" id="IPR044068">
    <property type="entry name" value="CB"/>
</dbReference>
<dbReference type="Gene3D" id="3.30.160.390">
    <property type="entry name" value="Integrase, DNA-binding domain"/>
    <property type="match status" value="1"/>
</dbReference>
<dbReference type="Pfam" id="PF00589">
    <property type="entry name" value="Phage_integrase"/>
    <property type="match status" value="1"/>
</dbReference>
<dbReference type="InterPro" id="IPR050808">
    <property type="entry name" value="Phage_Integrase"/>
</dbReference>
<dbReference type="SUPFAM" id="SSF56349">
    <property type="entry name" value="DNA breaking-rejoining enzymes"/>
    <property type="match status" value="1"/>
</dbReference>
<comment type="similarity">
    <text evidence="1">Belongs to the 'phage' integrase family.</text>
</comment>
<dbReference type="GO" id="GO:0015074">
    <property type="term" value="P:DNA integration"/>
    <property type="evidence" value="ECO:0007669"/>
    <property type="project" value="UniProtKB-KW"/>
</dbReference>
<evidence type="ECO:0000256" key="3">
    <source>
        <dbReference type="ARBA" id="ARBA00023125"/>
    </source>
</evidence>
<dbReference type="InterPro" id="IPR013762">
    <property type="entry name" value="Integrase-like_cat_sf"/>
</dbReference>
<dbReference type="PROSITE" id="PS51898">
    <property type="entry name" value="TYR_RECOMBINASE"/>
    <property type="match status" value="1"/>
</dbReference>
<name>A0AAD2VT85_PRORE</name>